<keyword evidence="6" id="KW-1185">Reference proteome</keyword>
<reference evidence="5" key="1">
    <citation type="submission" date="2022-10" db="EMBL/GenBank/DDBJ databases">
        <title>Novel sulphate-reducing endosymbionts in the free-living metamonad Anaeramoeba.</title>
        <authorList>
            <person name="Jerlstrom-Hultqvist J."/>
            <person name="Cepicka I."/>
            <person name="Gallot-Lavallee L."/>
            <person name="Salas-Leiva D."/>
            <person name="Curtis B.A."/>
            <person name="Zahonova K."/>
            <person name="Pipaliya S."/>
            <person name="Dacks J."/>
            <person name="Roger A.J."/>
        </authorList>
    </citation>
    <scope>NUCLEOTIDE SEQUENCE</scope>
    <source>
        <strain evidence="5">BMAN</strain>
    </source>
</reference>
<evidence type="ECO:0000313" key="5">
    <source>
        <dbReference type="EMBL" id="KAJ5070241.1"/>
    </source>
</evidence>
<dbReference type="Proteomes" id="UP001149090">
    <property type="component" value="Unassembled WGS sequence"/>
</dbReference>
<comment type="similarity">
    <text evidence="2">Belongs to the UTP11 family.</text>
</comment>
<dbReference type="GO" id="GO:0006364">
    <property type="term" value="P:rRNA processing"/>
    <property type="evidence" value="ECO:0007669"/>
    <property type="project" value="UniProtKB-KW"/>
</dbReference>
<accession>A0A9Q0R841</accession>
<protein>
    <submittedName>
        <fullName evidence="5">U3 small nucleolar RNA-associated protein</fullName>
    </submittedName>
</protein>
<dbReference type="AlphaFoldDB" id="A0A9Q0R841"/>
<evidence type="ECO:0000256" key="2">
    <source>
        <dbReference type="ARBA" id="ARBA00008105"/>
    </source>
</evidence>
<evidence type="ECO:0000256" key="4">
    <source>
        <dbReference type="ARBA" id="ARBA00023242"/>
    </source>
</evidence>
<evidence type="ECO:0000313" key="6">
    <source>
        <dbReference type="Proteomes" id="UP001149090"/>
    </source>
</evidence>
<gene>
    <name evidence="5" type="ORF">M0811_11088</name>
</gene>
<dbReference type="PANTHER" id="PTHR12838:SF0">
    <property type="entry name" value="U3 SMALL NUCLEOLAR RNA-ASSOCIATED PROTEIN 11-RELATED"/>
    <property type="match status" value="1"/>
</dbReference>
<comment type="subcellular location">
    <subcellularLocation>
        <location evidence="1">Nucleus</location>
        <location evidence="1">Nucleolus</location>
    </subcellularLocation>
</comment>
<dbReference type="EMBL" id="JAPDFW010000097">
    <property type="protein sequence ID" value="KAJ5070241.1"/>
    <property type="molecule type" value="Genomic_DNA"/>
</dbReference>
<name>A0A9Q0R841_ANAIG</name>
<sequence>MKEVHEQKKINDLQSSLHFIHGKPITKNEKKSTHTIFLDDEEQALNFDAAKHFNTLPEFLDNHYNRPTIENLMSKNVVGDLSSMKKLEKKRNQSYQELRQRIIRKKKIEKVRQRMELKKALFTKGRRKKIKSGDRFHLPVFKWEIVRQK</sequence>
<dbReference type="InterPro" id="IPR007144">
    <property type="entry name" value="SSU_processome_Utp11"/>
</dbReference>
<organism evidence="5 6">
    <name type="scientific">Anaeramoeba ignava</name>
    <name type="common">Anaerobic marine amoeba</name>
    <dbReference type="NCBI Taxonomy" id="1746090"/>
    <lineage>
        <taxon>Eukaryota</taxon>
        <taxon>Metamonada</taxon>
        <taxon>Anaeramoebidae</taxon>
        <taxon>Anaeramoeba</taxon>
    </lineage>
</organism>
<comment type="caution">
    <text evidence="5">The sequence shown here is derived from an EMBL/GenBank/DDBJ whole genome shotgun (WGS) entry which is preliminary data.</text>
</comment>
<dbReference type="PANTHER" id="PTHR12838">
    <property type="entry name" value="U3 SMALL NUCLEOLAR RNA-ASSOCIATED PROTEIN 11"/>
    <property type="match status" value="1"/>
</dbReference>
<keyword evidence="4" id="KW-0539">Nucleus</keyword>
<dbReference type="Pfam" id="PF03998">
    <property type="entry name" value="Utp11"/>
    <property type="match status" value="1"/>
</dbReference>
<dbReference type="OrthoDB" id="29058at2759"/>
<dbReference type="GO" id="GO:0032040">
    <property type="term" value="C:small-subunit processome"/>
    <property type="evidence" value="ECO:0007669"/>
    <property type="project" value="InterPro"/>
</dbReference>
<evidence type="ECO:0000256" key="1">
    <source>
        <dbReference type="ARBA" id="ARBA00004604"/>
    </source>
</evidence>
<proteinExistence type="inferred from homology"/>
<evidence type="ECO:0000256" key="3">
    <source>
        <dbReference type="ARBA" id="ARBA00022552"/>
    </source>
</evidence>
<keyword evidence="3" id="KW-0698">rRNA processing</keyword>